<comment type="caution">
    <text evidence="1">The sequence shown here is derived from an EMBL/GenBank/DDBJ whole genome shotgun (WGS) entry which is preliminary data.</text>
</comment>
<evidence type="ECO:0000313" key="1">
    <source>
        <dbReference type="EMBL" id="MDF0716984.1"/>
    </source>
</evidence>
<proteinExistence type="predicted"/>
<accession>A0ABT5Y0Y0</accession>
<keyword evidence="2" id="KW-1185">Reference proteome</keyword>
<dbReference type="RefSeq" id="WP_275616154.1">
    <property type="nucleotide sequence ID" value="NZ_JARFVB010000007.1"/>
</dbReference>
<reference evidence="1 2" key="1">
    <citation type="submission" date="2023-03" db="EMBL/GenBank/DDBJ databases">
        <title>Muricauda XX sp. nov. and Muricauda XXX sp. nov., two novel species isolated from Okinawa Trough.</title>
        <authorList>
            <person name="Cao W."/>
            <person name="Deng X."/>
        </authorList>
    </citation>
    <scope>NUCLEOTIDE SEQUENCE [LARGE SCALE GENOMIC DNA]</scope>
    <source>
        <strain evidence="1 2">334s03</strain>
    </source>
</reference>
<evidence type="ECO:0000313" key="2">
    <source>
        <dbReference type="Proteomes" id="UP001221366"/>
    </source>
</evidence>
<protein>
    <recommendedName>
        <fullName evidence="3">DUF4340 domain-containing protein</fullName>
    </recommendedName>
</protein>
<dbReference type="Proteomes" id="UP001221366">
    <property type="component" value="Unassembled WGS sequence"/>
</dbReference>
<organism evidence="1 2">
    <name type="scientific">Flagellimonas yonaguniensis</name>
    <dbReference type="NCBI Taxonomy" id="3031325"/>
    <lineage>
        <taxon>Bacteria</taxon>
        <taxon>Pseudomonadati</taxon>
        <taxon>Bacteroidota</taxon>
        <taxon>Flavobacteriia</taxon>
        <taxon>Flavobacteriales</taxon>
        <taxon>Flavobacteriaceae</taxon>
        <taxon>Flagellimonas</taxon>
    </lineage>
</organism>
<gene>
    <name evidence="1" type="ORF">PY092_12550</name>
</gene>
<sequence>MRKGKTAMKLLGATSLGMGLVIILFLSSESQVHRNNAFIRRYPPHPVIKQYDLDLGFNSYYFAGFDQNILYLGNYLAPWHVLEINLNTKDTFHIKLVPTNKKLQFRSLMVKVKPPYFFIMDGTVPFILRGKIGEWKAFPWMEEEAFFTKALPLDSNKIYVRTQSASTQKSTLGIIKKTSEFQVLLDTTILQQQVDGIFDVDGIMVKSPDGQHTGYVYYYRNEFMLMDSELGQLNRQRTIDTVQSAQIQVAKENRKGMVQMKSPSLLVNKAACLSEDLMLIESDRLGKNDNLDGLEQSTIIDVYNHKKRTYEFSLHLDHIKKEKVKEFSLYHGQLMALIGNQLSVYKTVDHYFKKENNTHVKNTTGQ</sequence>
<dbReference type="EMBL" id="JARFVB010000007">
    <property type="protein sequence ID" value="MDF0716984.1"/>
    <property type="molecule type" value="Genomic_DNA"/>
</dbReference>
<evidence type="ECO:0008006" key="3">
    <source>
        <dbReference type="Google" id="ProtNLM"/>
    </source>
</evidence>
<name>A0ABT5Y0Y0_9FLAO</name>